<dbReference type="PROSITE" id="PS00041">
    <property type="entry name" value="HTH_ARAC_FAMILY_1"/>
    <property type="match status" value="1"/>
</dbReference>
<dbReference type="OrthoDB" id="34150at2"/>
<sequence>MATLTADIPACREDLVQLLQPLIRQEGFQSTAVDGVHVVSSIYGCQRNPMIYEPGIFIVAQGRKIGYLGENRYHYDPGNYLVQTLPLPFECETFASPQMPMMGLAVLIDPVMLSELVAQMGYSHHPEQADVEPMASVPMNASMHQAVLRLLQTLNDPLEARVLGSARVREVLYEVLRGPCSGALLQLLRQQGNFSRIVHVLSYLHRHYNQPLEIEQLAREANMSLSTFHLHFKNVTCSSPLQYLKRIRLLKARQLIMQGENNVSTAAMEVGYESPSQFSREYKRYFGAAPRSERVGA</sequence>
<proteinExistence type="predicted"/>
<accession>A0A2S5KVW1</accession>
<protein>
    <submittedName>
        <fullName evidence="5">AraC family transcriptional regulator</fullName>
    </submittedName>
</protein>
<dbReference type="InterPro" id="IPR018060">
    <property type="entry name" value="HTH_AraC"/>
</dbReference>
<gene>
    <name evidence="5" type="ORF">C4K68_03375</name>
</gene>
<feature type="domain" description="HTH araC/xylS-type" evidence="4">
    <location>
        <begin position="198"/>
        <end position="296"/>
    </location>
</feature>
<evidence type="ECO:0000259" key="4">
    <source>
        <dbReference type="PROSITE" id="PS01124"/>
    </source>
</evidence>
<dbReference type="Proteomes" id="UP000238196">
    <property type="component" value="Unassembled WGS sequence"/>
</dbReference>
<name>A0A2S5KVW1_9PROT</name>
<dbReference type="Pfam" id="PF06719">
    <property type="entry name" value="AraC_N"/>
    <property type="match status" value="1"/>
</dbReference>
<dbReference type="InterPro" id="IPR009057">
    <property type="entry name" value="Homeodomain-like_sf"/>
</dbReference>
<dbReference type="SMART" id="SM00342">
    <property type="entry name" value="HTH_ARAC"/>
    <property type="match status" value="1"/>
</dbReference>
<evidence type="ECO:0000256" key="1">
    <source>
        <dbReference type="ARBA" id="ARBA00023015"/>
    </source>
</evidence>
<dbReference type="EMBL" id="PRLP01000009">
    <property type="protein sequence ID" value="PPC78910.1"/>
    <property type="molecule type" value="Genomic_DNA"/>
</dbReference>
<dbReference type="GO" id="GO:0003700">
    <property type="term" value="F:DNA-binding transcription factor activity"/>
    <property type="evidence" value="ECO:0007669"/>
    <property type="project" value="InterPro"/>
</dbReference>
<dbReference type="SUPFAM" id="SSF46689">
    <property type="entry name" value="Homeodomain-like"/>
    <property type="match status" value="2"/>
</dbReference>
<dbReference type="PANTHER" id="PTHR43436">
    <property type="entry name" value="ARAC-FAMILY TRANSCRIPTIONAL REGULATOR"/>
    <property type="match status" value="1"/>
</dbReference>
<dbReference type="AlphaFoldDB" id="A0A2S5KVW1"/>
<dbReference type="InterPro" id="IPR020449">
    <property type="entry name" value="Tscrpt_reg_AraC-type_HTH"/>
</dbReference>
<dbReference type="InterPro" id="IPR018062">
    <property type="entry name" value="HTH_AraC-typ_CS"/>
</dbReference>
<dbReference type="PANTHER" id="PTHR43436:SF2">
    <property type="entry name" value="ARAC_XYLS FAMILY TRANSCRIPTIONAL REGULATOR"/>
    <property type="match status" value="1"/>
</dbReference>
<evidence type="ECO:0000256" key="2">
    <source>
        <dbReference type="ARBA" id="ARBA00023125"/>
    </source>
</evidence>
<evidence type="ECO:0000256" key="3">
    <source>
        <dbReference type="ARBA" id="ARBA00023163"/>
    </source>
</evidence>
<keyword evidence="1" id="KW-0805">Transcription regulation</keyword>
<dbReference type="PRINTS" id="PR00032">
    <property type="entry name" value="HTHARAC"/>
</dbReference>
<evidence type="ECO:0000313" key="5">
    <source>
        <dbReference type="EMBL" id="PPC78910.1"/>
    </source>
</evidence>
<dbReference type="InterPro" id="IPR009594">
    <property type="entry name" value="Tscrpt_reg_HTH_AraC_N"/>
</dbReference>
<evidence type="ECO:0000313" key="6">
    <source>
        <dbReference type="Proteomes" id="UP000238196"/>
    </source>
</evidence>
<dbReference type="PROSITE" id="PS01124">
    <property type="entry name" value="HTH_ARAC_FAMILY_2"/>
    <property type="match status" value="1"/>
</dbReference>
<keyword evidence="2" id="KW-0238">DNA-binding</keyword>
<dbReference type="Gene3D" id="1.10.10.60">
    <property type="entry name" value="Homeodomain-like"/>
    <property type="match status" value="2"/>
</dbReference>
<comment type="caution">
    <text evidence="5">The sequence shown here is derived from an EMBL/GenBank/DDBJ whole genome shotgun (WGS) entry which is preliminary data.</text>
</comment>
<keyword evidence="3" id="KW-0804">Transcription</keyword>
<reference evidence="5 6" key="1">
    <citation type="submission" date="2018-02" db="EMBL/GenBank/DDBJ databases">
        <title>novel marine gammaproteobacteria from coastal saline agro ecosystem.</title>
        <authorList>
            <person name="Krishnan R."/>
            <person name="Ramesh Kumar N."/>
        </authorList>
    </citation>
    <scope>NUCLEOTIDE SEQUENCE [LARGE SCALE GENOMIC DNA]</scope>
    <source>
        <strain evidence="5 6">228</strain>
    </source>
</reference>
<dbReference type="GO" id="GO:0043565">
    <property type="term" value="F:sequence-specific DNA binding"/>
    <property type="evidence" value="ECO:0007669"/>
    <property type="project" value="InterPro"/>
</dbReference>
<dbReference type="Pfam" id="PF12833">
    <property type="entry name" value="HTH_18"/>
    <property type="match status" value="1"/>
</dbReference>
<organism evidence="5 6">
    <name type="scientific">Proteobacteria bacterium 228</name>
    <dbReference type="NCBI Taxonomy" id="2083153"/>
    <lineage>
        <taxon>Bacteria</taxon>
        <taxon>Pseudomonadati</taxon>
        <taxon>Pseudomonadota</taxon>
    </lineage>
</organism>